<dbReference type="PANTHER" id="PTHR43586:SF8">
    <property type="entry name" value="CYSTEINE DESULFURASE 1, CHLOROPLASTIC"/>
    <property type="match status" value="1"/>
</dbReference>
<evidence type="ECO:0000256" key="2">
    <source>
        <dbReference type="ARBA" id="ARBA00002824"/>
    </source>
</evidence>
<dbReference type="EMBL" id="BLJN01000009">
    <property type="protein sequence ID" value="GFE84430.1"/>
    <property type="molecule type" value="Genomic_DNA"/>
</dbReference>
<proteinExistence type="inferred from homology"/>
<dbReference type="GO" id="GO:0006534">
    <property type="term" value="P:cysteine metabolic process"/>
    <property type="evidence" value="ECO:0007669"/>
    <property type="project" value="UniProtKB-UniRule"/>
</dbReference>
<dbReference type="PROSITE" id="PS00595">
    <property type="entry name" value="AA_TRANSFER_CLASS_5"/>
    <property type="match status" value="1"/>
</dbReference>
<comment type="cofactor">
    <cofactor evidence="1 7">
        <name>pyridoxal 5'-phosphate</name>
        <dbReference type="ChEBI" id="CHEBI:597326"/>
    </cofactor>
</comment>
<dbReference type="PANTHER" id="PTHR43586">
    <property type="entry name" value="CYSTEINE DESULFURASE"/>
    <property type="match status" value="1"/>
</dbReference>
<dbReference type="InterPro" id="IPR015422">
    <property type="entry name" value="PyrdxlP-dep_Trfase_small"/>
</dbReference>
<dbReference type="InterPro" id="IPR010970">
    <property type="entry name" value="Cys_dSase_SufS"/>
</dbReference>
<dbReference type="Pfam" id="PF00266">
    <property type="entry name" value="Aminotran_5"/>
    <property type="match status" value="1"/>
</dbReference>
<dbReference type="GO" id="GO:0031071">
    <property type="term" value="F:cysteine desulfurase activity"/>
    <property type="evidence" value="ECO:0007669"/>
    <property type="project" value="UniProtKB-UniRule"/>
</dbReference>
<dbReference type="GO" id="GO:0030170">
    <property type="term" value="F:pyridoxal phosphate binding"/>
    <property type="evidence" value="ECO:0007669"/>
    <property type="project" value="UniProtKB-UniRule"/>
</dbReference>
<accession>A0A829YMG0</accession>
<comment type="function">
    <text evidence="2 8">Catalyzes the removal of elemental sulfur and selenium atoms from L-cysteine, L-cystine, L-selenocysteine, and L-selenocystine to produce L-alanine.</text>
</comment>
<comment type="similarity">
    <text evidence="3 8">Belongs to the class-V pyridoxal-phosphate-dependent aminotransferase family. Csd subfamily.</text>
</comment>
<evidence type="ECO:0000256" key="6">
    <source>
        <dbReference type="ARBA" id="ARBA00050776"/>
    </source>
</evidence>
<organism evidence="10 11">
    <name type="scientific">Steroidobacter agaridevorans</name>
    <dbReference type="NCBI Taxonomy" id="2695856"/>
    <lineage>
        <taxon>Bacteria</taxon>
        <taxon>Pseudomonadati</taxon>
        <taxon>Pseudomonadota</taxon>
        <taxon>Gammaproteobacteria</taxon>
        <taxon>Steroidobacterales</taxon>
        <taxon>Steroidobacteraceae</taxon>
        <taxon>Steroidobacter</taxon>
    </lineage>
</organism>
<gene>
    <name evidence="10" type="ORF">GCM10011487_64300</name>
</gene>
<dbReference type="PIRSF" id="PIRSF005572">
    <property type="entry name" value="NifS"/>
    <property type="match status" value="1"/>
</dbReference>
<evidence type="ECO:0000256" key="8">
    <source>
        <dbReference type="RuleBase" id="RU004506"/>
    </source>
</evidence>
<evidence type="ECO:0000313" key="11">
    <source>
        <dbReference type="Proteomes" id="UP000445000"/>
    </source>
</evidence>
<dbReference type="AlphaFoldDB" id="A0A829YMG0"/>
<protein>
    <recommendedName>
        <fullName evidence="8">Cysteine desulfurase</fullName>
        <ecNumber evidence="8">2.8.1.7</ecNumber>
    </recommendedName>
</protein>
<feature type="domain" description="Aminotransferase class V" evidence="9">
    <location>
        <begin position="36"/>
        <end position="405"/>
    </location>
</feature>
<dbReference type="InterPro" id="IPR016454">
    <property type="entry name" value="Cysteine_dSase"/>
</dbReference>
<dbReference type="InterPro" id="IPR000192">
    <property type="entry name" value="Aminotrans_V_dom"/>
</dbReference>
<name>A0A829YMG0_9GAMM</name>
<dbReference type="RefSeq" id="WP_161816037.1">
    <property type="nucleotide sequence ID" value="NZ_BLJN01000009.1"/>
</dbReference>
<dbReference type="InterPro" id="IPR015421">
    <property type="entry name" value="PyrdxlP-dep_Trfase_major"/>
</dbReference>
<dbReference type="SUPFAM" id="SSF53383">
    <property type="entry name" value="PLP-dependent transferases"/>
    <property type="match status" value="1"/>
</dbReference>
<evidence type="ECO:0000259" key="9">
    <source>
        <dbReference type="Pfam" id="PF00266"/>
    </source>
</evidence>
<evidence type="ECO:0000256" key="1">
    <source>
        <dbReference type="ARBA" id="ARBA00001933"/>
    </source>
</evidence>
<evidence type="ECO:0000256" key="3">
    <source>
        <dbReference type="ARBA" id="ARBA00010447"/>
    </source>
</evidence>
<keyword evidence="5 8" id="KW-0663">Pyridoxal phosphate</keyword>
<dbReference type="InterPro" id="IPR015424">
    <property type="entry name" value="PyrdxlP-dep_Trfase"/>
</dbReference>
<comment type="catalytic activity">
    <reaction evidence="6 8">
        <text>(sulfur carrier)-H + L-cysteine = (sulfur carrier)-SH + L-alanine</text>
        <dbReference type="Rhea" id="RHEA:43892"/>
        <dbReference type="Rhea" id="RHEA-COMP:14737"/>
        <dbReference type="Rhea" id="RHEA-COMP:14739"/>
        <dbReference type="ChEBI" id="CHEBI:29917"/>
        <dbReference type="ChEBI" id="CHEBI:35235"/>
        <dbReference type="ChEBI" id="CHEBI:57972"/>
        <dbReference type="ChEBI" id="CHEBI:64428"/>
        <dbReference type="EC" id="2.8.1.7"/>
    </reaction>
</comment>
<reference evidence="11" key="1">
    <citation type="submission" date="2020-01" db="EMBL/GenBank/DDBJ databases">
        <title>'Steroidobacter agaridevorans' sp. nov., agar-degrading bacteria isolated from rhizosphere soils.</title>
        <authorList>
            <person name="Ikenaga M."/>
            <person name="Kataoka M."/>
            <person name="Murouchi A."/>
            <person name="Katsuragi S."/>
            <person name="Sakai M."/>
        </authorList>
    </citation>
    <scope>NUCLEOTIDE SEQUENCE [LARGE SCALE GENOMIC DNA]</scope>
    <source>
        <strain evidence="11">YU21-B</strain>
    </source>
</reference>
<dbReference type="Gene3D" id="3.90.1150.10">
    <property type="entry name" value="Aspartate Aminotransferase, domain 1"/>
    <property type="match status" value="1"/>
</dbReference>
<comment type="caution">
    <text evidence="10">The sequence shown here is derived from an EMBL/GenBank/DDBJ whole genome shotgun (WGS) entry which is preliminary data.</text>
</comment>
<evidence type="ECO:0000256" key="7">
    <source>
        <dbReference type="RuleBase" id="RU004504"/>
    </source>
</evidence>
<dbReference type="Proteomes" id="UP000445000">
    <property type="component" value="Unassembled WGS sequence"/>
</dbReference>
<evidence type="ECO:0000313" key="10">
    <source>
        <dbReference type="EMBL" id="GFE84430.1"/>
    </source>
</evidence>
<evidence type="ECO:0000256" key="4">
    <source>
        <dbReference type="ARBA" id="ARBA00022679"/>
    </source>
</evidence>
<keyword evidence="11" id="KW-1185">Reference proteome</keyword>
<sequence>MNAAVTATRSATALDVAAIRRDFPILHQTVNGKPLVYLDNAASSQRPKSVIEAISRYYEHDHANVHRGVHTLSQRATDAYEGARETIRRFINARDTKEIVFVRGTTEAVNLVAQSFLRPGFEPGDEILISALEHHANIVPWQLLREQVGAVLKVIPINEQGVVDFDEFQKLIGPRTKLLALAHVSNALGTIVPVEKFIKVAKQHGVPVLLDGAQAIPHTAVDVQALGCDFYCFSSHKMLGPTGMGVLYGKRELLEAMPPWQGGGDMILSVSFEKTTFNQLPWKFEAGTPHIAGAIGLATAIDYLEKVGMDRIAAYENELLEYATERLSALPGLRIVGTAPDKAAVVSFTLDGIHPHDIGTILDTEGVAIRTGHHCAMPVMDFFKIPATARASMSFYNTREEIDRLVTALEHTRQVLG</sequence>
<keyword evidence="4 8" id="KW-0808">Transferase</keyword>
<dbReference type="Gene3D" id="3.40.640.10">
    <property type="entry name" value="Type I PLP-dependent aspartate aminotransferase-like (Major domain)"/>
    <property type="match status" value="1"/>
</dbReference>
<dbReference type="EC" id="2.8.1.7" evidence="8"/>
<evidence type="ECO:0000256" key="5">
    <source>
        <dbReference type="ARBA" id="ARBA00022898"/>
    </source>
</evidence>
<dbReference type="CDD" id="cd06453">
    <property type="entry name" value="SufS_like"/>
    <property type="match status" value="1"/>
</dbReference>
<dbReference type="NCBIfam" id="TIGR01979">
    <property type="entry name" value="sufS"/>
    <property type="match status" value="1"/>
</dbReference>
<dbReference type="InterPro" id="IPR020578">
    <property type="entry name" value="Aminotrans_V_PyrdxlP_BS"/>
</dbReference>